<feature type="chain" id="PRO_5040442020" evidence="1">
    <location>
        <begin position="21"/>
        <end position="289"/>
    </location>
</feature>
<reference evidence="2" key="1">
    <citation type="journal article" date="2020" name="Stud. Mycol.">
        <title>101 Dothideomycetes genomes: a test case for predicting lifestyles and emergence of pathogens.</title>
        <authorList>
            <person name="Haridas S."/>
            <person name="Albert R."/>
            <person name="Binder M."/>
            <person name="Bloem J."/>
            <person name="Labutti K."/>
            <person name="Salamov A."/>
            <person name="Andreopoulos B."/>
            <person name="Baker S."/>
            <person name="Barry K."/>
            <person name="Bills G."/>
            <person name="Bluhm B."/>
            <person name="Cannon C."/>
            <person name="Castanera R."/>
            <person name="Culley D."/>
            <person name="Daum C."/>
            <person name="Ezra D."/>
            <person name="Gonzalez J."/>
            <person name="Henrissat B."/>
            <person name="Kuo A."/>
            <person name="Liang C."/>
            <person name="Lipzen A."/>
            <person name="Lutzoni F."/>
            <person name="Magnuson J."/>
            <person name="Mondo S."/>
            <person name="Nolan M."/>
            <person name="Ohm R."/>
            <person name="Pangilinan J."/>
            <person name="Park H.-J."/>
            <person name="Ramirez L."/>
            <person name="Alfaro M."/>
            <person name="Sun H."/>
            <person name="Tritt A."/>
            <person name="Yoshinaga Y."/>
            <person name="Zwiers L.-H."/>
            <person name="Turgeon B."/>
            <person name="Goodwin S."/>
            <person name="Spatafora J."/>
            <person name="Crous P."/>
            <person name="Grigoriev I."/>
        </authorList>
    </citation>
    <scope>NUCLEOTIDE SEQUENCE</scope>
    <source>
        <strain evidence="2">CBS 101060</strain>
    </source>
</reference>
<dbReference type="Proteomes" id="UP000799429">
    <property type="component" value="Unassembled WGS sequence"/>
</dbReference>
<dbReference type="EMBL" id="MU006091">
    <property type="protein sequence ID" value="KAF2841540.1"/>
    <property type="molecule type" value="Genomic_DNA"/>
</dbReference>
<organism evidence="2 3">
    <name type="scientific">Patellaria atrata CBS 101060</name>
    <dbReference type="NCBI Taxonomy" id="1346257"/>
    <lineage>
        <taxon>Eukaryota</taxon>
        <taxon>Fungi</taxon>
        <taxon>Dikarya</taxon>
        <taxon>Ascomycota</taxon>
        <taxon>Pezizomycotina</taxon>
        <taxon>Dothideomycetes</taxon>
        <taxon>Dothideomycetes incertae sedis</taxon>
        <taxon>Patellariales</taxon>
        <taxon>Patellariaceae</taxon>
        <taxon>Patellaria</taxon>
    </lineage>
</organism>
<accession>A0A9P4SFF1</accession>
<feature type="signal peptide" evidence="1">
    <location>
        <begin position="1"/>
        <end position="20"/>
    </location>
</feature>
<keyword evidence="3" id="KW-1185">Reference proteome</keyword>
<proteinExistence type="predicted"/>
<evidence type="ECO:0000313" key="2">
    <source>
        <dbReference type="EMBL" id="KAF2841540.1"/>
    </source>
</evidence>
<evidence type="ECO:0000256" key="1">
    <source>
        <dbReference type="SAM" id="SignalP"/>
    </source>
</evidence>
<dbReference type="Pfam" id="PF05630">
    <property type="entry name" value="NPP1"/>
    <property type="match status" value="1"/>
</dbReference>
<comment type="caution">
    <text evidence="2">The sequence shown here is derived from an EMBL/GenBank/DDBJ whole genome shotgun (WGS) entry which is preliminary data.</text>
</comment>
<name>A0A9P4SFF1_9PEZI</name>
<gene>
    <name evidence="2" type="ORF">M501DRAFT_990044</name>
</gene>
<sequence>MFYSTRKIMALATMITSAISVTPVSDSLMTTMLNDGGVGLALAAAPMWFFGQALNQPPCYPTWAIQNGQQTSPAATCGWPNTGCNCRKPGVAIGNPGPNFPVYYSYNKCNDNEVRVAYNIFFEKDGFNPNPGNGHAYDWERVIVVWRKESDGQWRQNQLFMGQHSGYDKRNWGDIQNTFETFETTSPLGGSGGRRNLDHPKVYVAWSKHAIFHTRNTGWNDIISQSTGNAFRSQDWWYYVPGSSYIRADSSTAEGQAINMFAWGSADSTPPRVHDGLCVVSNGNYTGIV</sequence>
<dbReference type="OrthoDB" id="3794793at2759"/>
<protein>
    <submittedName>
        <fullName evidence="2">Uncharacterized protein</fullName>
    </submittedName>
</protein>
<evidence type="ECO:0000313" key="3">
    <source>
        <dbReference type="Proteomes" id="UP000799429"/>
    </source>
</evidence>
<dbReference type="InterPro" id="IPR008701">
    <property type="entry name" value="NPP1"/>
</dbReference>
<dbReference type="AlphaFoldDB" id="A0A9P4SFF1"/>
<keyword evidence="1" id="KW-0732">Signal</keyword>